<reference evidence="1" key="1">
    <citation type="journal article" date="2020" name="Nature">
        <title>Giant virus diversity and host interactions through global metagenomics.</title>
        <authorList>
            <person name="Schulz F."/>
            <person name="Roux S."/>
            <person name="Paez-Espino D."/>
            <person name="Jungbluth S."/>
            <person name="Walsh D.A."/>
            <person name="Denef V.J."/>
            <person name="McMahon K.D."/>
            <person name="Konstantinidis K.T."/>
            <person name="Eloe-Fadrosh E.A."/>
            <person name="Kyrpides N.C."/>
            <person name="Woyke T."/>
        </authorList>
    </citation>
    <scope>NUCLEOTIDE SEQUENCE</scope>
    <source>
        <strain evidence="1">GVMAG-S-ERX555907-63</strain>
    </source>
</reference>
<name>A0A6C0L2H8_9ZZZZ</name>
<accession>A0A6C0L2H8</accession>
<proteinExistence type="predicted"/>
<protein>
    <recommendedName>
        <fullName evidence="2">MYM-type domain-containing protein</fullName>
    </recommendedName>
</protein>
<evidence type="ECO:0000313" key="1">
    <source>
        <dbReference type="EMBL" id="QHU23067.1"/>
    </source>
</evidence>
<organism evidence="1">
    <name type="scientific">viral metagenome</name>
    <dbReference type="NCBI Taxonomy" id="1070528"/>
    <lineage>
        <taxon>unclassified sequences</taxon>
        <taxon>metagenomes</taxon>
        <taxon>organismal metagenomes</taxon>
    </lineage>
</organism>
<sequence length="275" mass="31318">MLSVKKRGKSNSKISISDAIPIHSETVLSPEKLPSNLILHLKKIKGVQCDDSYSAEDILKYKPEIPIPNPYDPIGPDGFSYVEGSKTDNVQEDYKDISNQKNTDNNIKLCWWCCHDYSSKSLGLPIGKNDDNCFETIGNFCSPECTCAYIMDSGSRYGERWKEYELLHEMIQVNEKIEPAPRRELLKVFGGDLEISEFRSNTNWKIVYPPMVSLKMQMDDTPTEKEGSPLFLSSNTLKIGNLNLEHIDEIIPEKRKKKGKTINVNGSLDRFWSTE</sequence>
<evidence type="ECO:0008006" key="2">
    <source>
        <dbReference type="Google" id="ProtNLM"/>
    </source>
</evidence>
<dbReference type="AlphaFoldDB" id="A0A6C0L2H8"/>
<dbReference type="EMBL" id="MN741022">
    <property type="protein sequence ID" value="QHU23067.1"/>
    <property type="molecule type" value="Genomic_DNA"/>
</dbReference>